<feature type="domain" description="Peptidase M24 C-terminal" evidence="6">
    <location>
        <begin position="533"/>
        <end position="593"/>
    </location>
</feature>
<organism evidence="7 8">
    <name type="scientific">Acidisoma cellulosilyticum</name>
    <dbReference type="NCBI Taxonomy" id="2802395"/>
    <lineage>
        <taxon>Bacteria</taxon>
        <taxon>Pseudomonadati</taxon>
        <taxon>Pseudomonadota</taxon>
        <taxon>Alphaproteobacteria</taxon>
        <taxon>Acetobacterales</taxon>
        <taxon>Acidocellaceae</taxon>
        <taxon>Acidisoma</taxon>
    </lineage>
</organism>
<name>A0A964E3Z2_9PROT</name>
<dbReference type="InterPro" id="IPR032416">
    <property type="entry name" value="Peptidase_M24_C"/>
</dbReference>
<dbReference type="SUPFAM" id="SSF55920">
    <property type="entry name" value="Creatinase/aminopeptidase"/>
    <property type="match status" value="1"/>
</dbReference>
<dbReference type="SUPFAM" id="SSF53092">
    <property type="entry name" value="Creatinase/prolidase N-terminal domain"/>
    <property type="match status" value="2"/>
</dbReference>
<sequence>MPSSFERLSSLRRTFAAAGIDGVLIPRSDEHLGEYVPACAERLAWLTGFTGSAGLAIALADTAAIFIDGRYVTQVRGEVDGNLWDYRHVTDEPPGDWLKEKAKAGARIGYDPLLVAEDALDRIAKAAPSVTFIPLDQNPVDAIWTDRPAEPVGAAMAYPEALAGKTAAEKRTEIAAILKAAGEDAAVITDPPSINWLLNIRGSDVPFAPIALGFLIIKSDATATLFMNPEKLDGAVRERLGNHVAVERRGALGPALDALKGAKVRVDAGASPVWFAQRLRAAGATVIAGADPCTLPKACKNPVEQEGARQAQARDAIALCRFLHWLSLQAPTGRETEMSAAKALVDFRAALPEFREESFPAISGAGEHAAIMHYRVSAESDRAIRPNEIYLIDSGAQFLDGTTDVTRTIWTGPDAAPDQLRERFTRVLQGHIGIARLRFPEGLTGAHVDGFARHALWQVGLDFDHGTGHGVGAFLSVHEGPVALSRNARPIPIKAGMLLSNEPGYYLPGAYGIRLENLLIAQPADARPDSVKPFLEFETITWAPFDRALIATPLLTQAERDWLDEYHAKVLAKIGPHLTGAASAWLQTACAPL</sequence>
<dbReference type="InterPro" id="IPR000994">
    <property type="entry name" value="Pept_M24"/>
</dbReference>
<keyword evidence="2" id="KW-0479">Metal-binding</keyword>
<dbReference type="Proteomes" id="UP000721844">
    <property type="component" value="Unassembled WGS sequence"/>
</dbReference>
<protein>
    <submittedName>
        <fullName evidence="7">Aminopeptidase P family protein</fullName>
    </submittedName>
</protein>
<evidence type="ECO:0000256" key="3">
    <source>
        <dbReference type="ARBA" id="ARBA00022801"/>
    </source>
</evidence>
<dbReference type="InterPro" id="IPR000587">
    <property type="entry name" value="Creatinase_N"/>
</dbReference>
<keyword evidence="8" id="KW-1185">Reference proteome</keyword>
<dbReference type="EMBL" id="JAESVA010000003">
    <property type="protein sequence ID" value="MCB8880742.1"/>
    <property type="molecule type" value="Genomic_DNA"/>
</dbReference>
<feature type="domain" description="Creatinase N-terminal" evidence="5">
    <location>
        <begin position="7"/>
        <end position="137"/>
    </location>
</feature>
<dbReference type="Gene3D" id="3.40.350.10">
    <property type="entry name" value="Creatinase/prolidase N-terminal domain"/>
    <property type="match status" value="2"/>
</dbReference>
<dbReference type="GO" id="GO:0070006">
    <property type="term" value="F:metalloaminopeptidase activity"/>
    <property type="evidence" value="ECO:0007669"/>
    <property type="project" value="InterPro"/>
</dbReference>
<evidence type="ECO:0000256" key="1">
    <source>
        <dbReference type="ARBA" id="ARBA00008766"/>
    </source>
</evidence>
<feature type="domain" description="Peptidase M24" evidence="4">
    <location>
        <begin position="307"/>
        <end position="520"/>
    </location>
</feature>
<evidence type="ECO:0000259" key="5">
    <source>
        <dbReference type="Pfam" id="PF01321"/>
    </source>
</evidence>
<proteinExistence type="inferred from homology"/>
<dbReference type="InterPro" id="IPR050422">
    <property type="entry name" value="X-Pro_aminopeptidase_P"/>
</dbReference>
<dbReference type="GO" id="GO:0046872">
    <property type="term" value="F:metal ion binding"/>
    <property type="evidence" value="ECO:0007669"/>
    <property type="project" value="UniProtKB-KW"/>
</dbReference>
<keyword evidence="7" id="KW-0645">Protease</keyword>
<dbReference type="AlphaFoldDB" id="A0A964E3Z2"/>
<dbReference type="Pfam" id="PF00557">
    <property type="entry name" value="Peptidase_M24"/>
    <property type="match status" value="1"/>
</dbReference>
<dbReference type="GO" id="GO:0005737">
    <property type="term" value="C:cytoplasm"/>
    <property type="evidence" value="ECO:0007669"/>
    <property type="project" value="UniProtKB-ARBA"/>
</dbReference>
<accession>A0A964E3Z2</accession>
<comment type="caution">
    <text evidence="7">The sequence shown here is derived from an EMBL/GenBank/DDBJ whole genome shotgun (WGS) entry which is preliminary data.</text>
</comment>
<dbReference type="InterPro" id="IPR036005">
    <property type="entry name" value="Creatinase/aminopeptidase-like"/>
</dbReference>
<dbReference type="InterPro" id="IPR033740">
    <property type="entry name" value="Pept_M24B"/>
</dbReference>
<dbReference type="RefSeq" id="WP_227307400.1">
    <property type="nucleotide sequence ID" value="NZ_JAESVA010000003.1"/>
</dbReference>
<keyword evidence="3" id="KW-0378">Hydrolase</keyword>
<dbReference type="FunFam" id="3.90.230.10:FF:000009">
    <property type="entry name" value="xaa-Pro aminopeptidase 2"/>
    <property type="match status" value="1"/>
</dbReference>
<evidence type="ECO:0000256" key="2">
    <source>
        <dbReference type="ARBA" id="ARBA00022723"/>
    </source>
</evidence>
<evidence type="ECO:0000259" key="6">
    <source>
        <dbReference type="Pfam" id="PF16188"/>
    </source>
</evidence>
<gene>
    <name evidence="7" type="ORF">ACELLULO517_10905</name>
</gene>
<dbReference type="Gene3D" id="3.90.230.10">
    <property type="entry name" value="Creatinase/methionine aminopeptidase superfamily"/>
    <property type="match status" value="1"/>
</dbReference>
<dbReference type="PANTHER" id="PTHR43763:SF6">
    <property type="entry name" value="XAA-PRO AMINOPEPTIDASE 1"/>
    <property type="match status" value="1"/>
</dbReference>
<evidence type="ECO:0000259" key="4">
    <source>
        <dbReference type="Pfam" id="PF00557"/>
    </source>
</evidence>
<dbReference type="PANTHER" id="PTHR43763">
    <property type="entry name" value="XAA-PRO AMINOPEPTIDASE 1"/>
    <property type="match status" value="1"/>
</dbReference>
<reference evidence="7 8" key="1">
    <citation type="journal article" date="2021" name="Microorganisms">
        <title>Acidisoma silvae sp. nov. and Acidisomacellulosilytica sp. nov., Two Acidophilic Bacteria Isolated from Decaying Wood, Hydrolyzing Cellulose and Producing Poly-3-hydroxybutyrate.</title>
        <authorList>
            <person name="Mieszkin S."/>
            <person name="Pouder E."/>
            <person name="Uroz S."/>
            <person name="Simon-Colin C."/>
            <person name="Alain K."/>
        </authorList>
    </citation>
    <scope>NUCLEOTIDE SEQUENCE [LARGE SCALE GENOMIC DNA]</scope>
    <source>
        <strain evidence="7 8">HW T5.17</strain>
    </source>
</reference>
<dbReference type="CDD" id="cd01085">
    <property type="entry name" value="APP"/>
    <property type="match status" value="1"/>
</dbReference>
<dbReference type="InterPro" id="IPR029149">
    <property type="entry name" value="Creatin/AminoP/Spt16_N"/>
</dbReference>
<keyword evidence="7" id="KW-0031">Aminopeptidase</keyword>
<dbReference type="Pfam" id="PF01321">
    <property type="entry name" value="Creatinase_N"/>
    <property type="match status" value="1"/>
</dbReference>
<evidence type="ECO:0000313" key="7">
    <source>
        <dbReference type="EMBL" id="MCB8880742.1"/>
    </source>
</evidence>
<comment type="similarity">
    <text evidence="1">Belongs to the peptidase M24B family.</text>
</comment>
<dbReference type="Pfam" id="PF16189">
    <property type="entry name" value="Creatinase_N_2"/>
    <property type="match status" value="1"/>
</dbReference>
<dbReference type="Pfam" id="PF16188">
    <property type="entry name" value="Peptidase_M24_C"/>
    <property type="match status" value="1"/>
</dbReference>
<evidence type="ECO:0000313" key="8">
    <source>
        <dbReference type="Proteomes" id="UP000721844"/>
    </source>
</evidence>